<evidence type="ECO:0000259" key="1">
    <source>
        <dbReference type="Pfam" id="PF00005"/>
    </source>
</evidence>
<dbReference type="OrthoDB" id="9804819at2"/>
<organism evidence="2 3">
    <name type="scientific">Lutispora thermophila DSM 19022</name>
    <dbReference type="NCBI Taxonomy" id="1122184"/>
    <lineage>
        <taxon>Bacteria</taxon>
        <taxon>Bacillati</taxon>
        <taxon>Bacillota</taxon>
        <taxon>Clostridia</taxon>
        <taxon>Lutisporales</taxon>
        <taxon>Lutisporaceae</taxon>
        <taxon>Lutispora</taxon>
    </lineage>
</organism>
<dbReference type="EMBL" id="FQZS01000005">
    <property type="protein sequence ID" value="SHI60489.1"/>
    <property type="molecule type" value="Genomic_DNA"/>
</dbReference>
<evidence type="ECO:0000313" key="3">
    <source>
        <dbReference type="Proteomes" id="UP000184442"/>
    </source>
</evidence>
<dbReference type="InterPro" id="IPR050683">
    <property type="entry name" value="Bact_Polysacc_Export_ATP-bd"/>
</dbReference>
<dbReference type="PANTHER" id="PTHR46743:SF2">
    <property type="entry name" value="TEICHOIC ACIDS EXPORT ATP-BINDING PROTEIN TAGH"/>
    <property type="match status" value="1"/>
</dbReference>
<dbReference type="GO" id="GO:0016887">
    <property type="term" value="F:ATP hydrolysis activity"/>
    <property type="evidence" value="ECO:0007669"/>
    <property type="project" value="InterPro"/>
</dbReference>
<dbReference type="Pfam" id="PF00005">
    <property type="entry name" value="ABC_tran"/>
    <property type="match status" value="1"/>
</dbReference>
<protein>
    <submittedName>
        <fullName evidence="2">ABC transporter</fullName>
    </submittedName>
</protein>
<evidence type="ECO:0000313" key="2">
    <source>
        <dbReference type="EMBL" id="SHI60489.1"/>
    </source>
</evidence>
<dbReference type="GO" id="GO:0005524">
    <property type="term" value="F:ATP binding"/>
    <property type="evidence" value="ECO:0007669"/>
    <property type="project" value="InterPro"/>
</dbReference>
<accession>A0A1M6CHK9</accession>
<dbReference type="InterPro" id="IPR027417">
    <property type="entry name" value="P-loop_NTPase"/>
</dbReference>
<dbReference type="AlphaFoldDB" id="A0A1M6CHK9"/>
<dbReference type="Gene3D" id="3.40.50.300">
    <property type="entry name" value="P-loop containing nucleotide triphosphate hydrolases"/>
    <property type="match status" value="1"/>
</dbReference>
<dbReference type="RefSeq" id="WP_084524347.1">
    <property type="nucleotide sequence ID" value="NZ_FQZS01000005.1"/>
</dbReference>
<dbReference type="SUPFAM" id="SSF52540">
    <property type="entry name" value="P-loop containing nucleoside triphosphate hydrolases"/>
    <property type="match status" value="1"/>
</dbReference>
<keyword evidence="3" id="KW-1185">Reference proteome</keyword>
<sequence>MPIIEVESLTKCYKTLQKDSGIKNSLKSLFKREYKNILALDNISFNVEQGEMIGLIGLNGAGKTTLLKCLAGLIYPSKGEI</sequence>
<dbReference type="STRING" id="1122184.SAMN02745176_00783"/>
<proteinExistence type="predicted"/>
<reference evidence="2 3" key="1">
    <citation type="submission" date="2016-11" db="EMBL/GenBank/DDBJ databases">
        <authorList>
            <person name="Jaros S."/>
            <person name="Januszkiewicz K."/>
            <person name="Wedrychowicz H."/>
        </authorList>
    </citation>
    <scope>NUCLEOTIDE SEQUENCE [LARGE SCALE GENOMIC DNA]</scope>
    <source>
        <strain evidence="2 3">DSM 19022</strain>
    </source>
</reference>
<dbReference type="PANTHER" id="PTHR46743">
    <property type="entry name" value="TEICHOIC ACIDS EXPORT ATP-BINDING PROTEIN TAGH"/>
    <property type="match status" value="1"/>
</dbReference>
<dbReference type="InterPro" id="IPR003439">
    <property type="entry name" value="ABC_transporter-like_ATP-bd"/>
</dbReference>
<gene>
    <name evidence="2" type="ORF">SAMN02745176_00783</name>
</gene>
<dbReference type="Proteomes" id="UP000184442">
    <property type="component" value="Unassembled WGS sequence"/>
</dbReference>
<name>A0A1M6CHK9_9FIRM</name>
<feature type="domain" description="ABC transporter" evidence="1">
    <location>
        <begin position="40"/>
        <end position="81"/>
    </location>
</feature>